<gene>
    <name evidence="1" type="ORF">PR048_023183</name>
</gene>
<dbReference type="Proteomes" id="UP001159363">
    <property type="component" value="Chromosome 8"/>
</dbReference>
<name>A0ABQ9GTD9_9NEOP</name>
<accession>A0ABQ9GTD9</accession>
<reference evidence="1 2" key="1">
    <citation type="submission" date="2023-02" db="EMBL/GenBank/DDBJ databases">
        <title>LHISI_Scaffold_Assembly.</title>
        <authorList>
            <person name="Stuart O.P."/>
            <person name="Cleave R."/>
            <person name="Magrath M.J.L."/>
            <person name="Mikheyev A.S."/>
        </authorList>
    </citation>
    <scope>NUCLEOTIDE SEQUENCE [LARGE SCALE GENOMIC DNA]</scope>
    <source>
        <strain evidence="1">Daus_M_001</strain>
        <tissue evidence="1">Leg muscle</tissue>
    </source>
</reference>
<evidence type="ECO:0000313" key="2">
    <source>
        <dbReference type="Proteomes" id="UP001159363"/>
    </source>
</evidence>
<comment type="caution">
    <text evidence="1">The sequence shown here is derived from an EMBL/GenBank/DDBJ whole genome shotgun (WGS) entry which is preliminary data.</text>
</comment>
<organism evidence="1 2">
    <name type="scientific">Dryococelus australis</name>
    <dbReference type="NCBI Taxonomy" id="614101"/>
    <lineage>
        <taxon>Eukaryota</taxon>
        <taxon>Metazoa</taxon>
        <taxon>Ecdysozoa</taxon>
        <taxon>Arthropoda</taxon>
        <taxon>Hexapoda</taxon>
        <taxon>Insecta</taxon>
        <taxon>Pterygota</taxon>
        <taxon>Neoptera</taxon>
        <taxon>Polyneoptera</taxon>
        <taxon>Phasmatodea</taxon>
        <taxon>Verophasmatodea</taxon>
        <taxon>Anareolatae</taxon>
        <taxon>Phasmatidae</taxon>
        <taxon>Eurycanthinae</taxon>
        <taxon>Dryococelus</taxon>
    </lineage>
</organism>
<dbReference type="EMBL" id="JARBHB010000009">
    <property type="protein sequence ID" value="KAJ8875288.1"/>
    <property type="molecule type" value="Genomic_DNA"/>
</dbReference>
<protein>
    <submittedName>
        <fullName evidence="1">Uncharacterized protein</fullName>
    </submittedName>
</protein>
<keyword evidence="2" id="KW-1185">Reference proteome</keyword>
<evidence type="ECO:0000313" key="1">
    <source>
        <dbReference type="EMBL" id="KAJ8875288.1"/>
    </source>
</evidence>
<proteinExistence type="predicted"/>
<sequence>MTTENSRSISPNENLDTAPCPKPSCTEEGNLTNQCAHCKGKEKDTEGLELHCLRCQERHVRCDTSQCTGELIFRPEQARDMEGVTYSCTVCHTAQTCTQAYSLPQETRPMGEEVLKIPEYAGKPQEDLQQFIEACKDEFTCTKLLKVLRITKAKAQ</sequence>